<dbReference type="SUPFAM" id="SSF48452">
    <property type="entry name" value="TPR-like"/>
    <property type="match status" value="2"/>
</dbReference>
<dbReference type="Gene3D" id="1.25.40.10">
    <property type="entry name" value="Tetratricopeptide repeat domain"/>
    <property type="match status" value="1"/>
</dbReference>
<dbReference type="PANTHER" id="PTHR15254">
    <property type="entry name" value="FANCONI ANEMIA GROUP G PROTEIN FAMILY MEMBER"/>
    <property type="match status" value="1"/>
</dbReference>
<organism evidence="2 3">
    <name type="scientific">Dreissena polymorpha</name>
    <name type="common">Zebra mussel</name>
    <name type="synonym">Mytilus polymorpha</name>
    <dbReference type="NCBI Taxonomy" id="45954"/>
    <lineage>
        <taxon>Eukaryota</taxon>
        <taxon>Metazoa</taxon>
        <taxon>Spiralia</taxon>
        <taxon>Lophotrochozoa</taxon>
        <taxon>Mollusca</taxon>
        <taxon>Bivalvia</taxon>
        <taxon>Autobranchia</taxon>
        <taxon>Heteroconchia</taxon>
        <taxon>Euheterodonta</taxon>
        <taxon>Imparidentia</taxon>
        <taxon>Neoheterodontei</taxon>
        <taxon>Myida</taxon>
        <taxon>Dreissenoidea</taxon>
        <taxon>Dreissenidae</taxon>
        <taxon>Dreissena</taxon>
    </lineage>
</organism>
<dbReference type="GO" id="GO:0043240">
    <property type="term" value="C:Fanconi anaemia nuclear complex"/>
    <property type="evidence" value="ECO:0007669"/>
    <property type="project" value="InterPro"/>
</dbReference>
<evidence type="ECO:0000256" key="1">
    <source>
        <dbReference type="SAM" id="MobiDB-lite"/>
    </source>
</evidence>
<keyword evidence="3" id="KW-1185">Reference proteome</keyword>
<dbReference type="InterPro" id="IPR011990">
    <property type="entry name" value="TPR-like_helical_dom_sf"/>
</dbReference>
<evidence type="ECO:0000313" key="2">
    <source>
        <dbReference type="EMBL" id="KAH3889059.1"/>
    </source>
</evidence>
<sequence>MSSLELFNTGQYAQLLIQEDSNNRPDNLSEQLIKQNNKAVLLYVQEKNASHRLQMASMWSQCLQTCASVPATLSVIHAELSALYNVSYSSLLVDVNFDKGLAMWIRTLTRFHWCLQGKHVTPIPPDEDLHERCVQLLNTCTSLIWCYSNNREVLQLYCHCVWIWGIYELASNRCLRARDLWSSLAQNLLAVGDLSTHPKQPICKPALCLPLFLDHRQVDTSPDQVLQITGFLEGIAASRLHQYDRVLSLLEMVTQENMALFAKFVTGYALWRQARFSESISVLMEVVRSRDLLTPRMEARVHCLIGCCFSKMDKVQLSIATYKEALCCDFSYLRPLYLTAGQYRLLEQHDLELECLNLLVTALEMREETVSGSLDRLDVMSLVEMGDSDIQYSQALYSMASRAAQLNRHDVSAEKYTELLKYLTSYKATAVKECESLPPLRLLHHEATESLLNSHRYTECLDLCDHMLACCHGDTGILQCSKERAYSALNKNHDGWKHCEFMSHESSGFEMLTEDLEKELGERSQGCSKISDSWKGFERPHVYKKKKMRDTDGNISDENHCKTDPVALKLKGLCLLKLGKPEAAFACVQSAIDAVSLSRAIRIQAVIKDLQEPPTKQRRLTASTSPRTNRLMDNDDSQSDSVALTGQCIRDNRKDDAGSTHAAGIKLELELYQIAADILKSINKQSDARHFIRLSAELKLIE</sequence>
<proteinExistence type="predicted"/>
<accession>A0A9D4N8A6</accession>
<dbReference type="EMBL" id="JAIWYP010000001">
    <property type="protein sequence ID" value="KAH3889059.1"/>
    <property type="molecule type" value="Genomic_DNA"/>
</dbReference>
<protein>
    <submittedName>
        <fullName evidence="2">Uncharacterized protein</fullName>
    </submittedName>
</protein>
<comment type="caution">
    <text evidence="2">The sequence shown here is derived from an EMBL/GenBank/DDBJ whole genome shotgun (WGS) entry which is preliminary data.</text>
</comment>
<dbReference type="InterPro" id="IPR039684">
    <property type="entry name" value="FANCG"/>
</dbReference>
<reference evidence="2" key="1">
    <citation type="journal article" date="2019" name="bioRxiv">
        <title>The Genome of the Zebra Mussel, Dreissena polymorpha: A Resource for Invasive Species Research.</title>
        <authorList>
            <person name="McCartney M.A."/>
            <person name="Auch B."/>
            <person name="Kono T."/>
            <person name="Mallez S."/>
            <person name="Zhang Y."/>
            <person name="Obille A."/>
            <person name="Becker A."/>
            <person name="Abrahante J.E."/>
            <person name="Garbe J."/>
            <person name="Badalamenti J.P."/>
            <person name="Herman A."/>
            <person name="Mangelson H."/>
            <person name="Liachko I."/>
            <person name="Sullivan S."/>
            <person name="Sone E.D."/>
            <person name="Koren S."/>
            <person name="Silverstein K.A.T."/>
            <person name="Beckman K.B."/>
            <person name="Gohl D.M."/>
        </authorList>
    </citation>
    <scope>NUCLEOTIDE SEQUENCE</scope>
    <source>
        <strain evidence="2">Duluth1</strain>
        <tissue evidence="2">Whole animal</tissue>
    </source>
</reference>
<dbReference type="Proteomes" id="UP000828390">
    <property type="component" value="Unassembled WGS sequence"/>
</dbReference>
<dbReference type="OrthoDB" id="6355951at2759"/>
<evidence type="ECO:0000313" key="3">
    <source>
        <dbReference type="Proteomes" id="UP000828390"/>
    </source>
</evidence>
<gene>
    <name evidence="2" type="ORF">DPMN_013107</name>
</gene>
<dbReference type="AlphaFoldDB" id="A0A9D4N8A6"/>
<feature type="region of interest" description="Disordered" evidence="1">
    <location>
        <begin position="614"/>
        <end position="641"/>
    </location>
</feature>
<reference evidence="2" key="2">
    <citation type="submission" date="2020-11" db="EMBL/GenBank/DDBJ databases">
        <authorList>
            <person name="McCartney M.A."/>
            <person name="Auch B."/>
            <person name="Kono T."/>
            <person name="Mallez S."/>
            <person name="Becker A."/>
            <person name="Gohl D.M."/>
            <person name="Silverstein K.A.T."/>
            <person name="Koren S."/>
            <person name="Bechman K.B."/>
            <person name="Herman A."/>
            <person name="Abrahante J.E."/>
            <person name="Garbe J."/>
        </authorList>
    </citation>
    <scope>NUCLEOTIDE SEQUENCE</scope>
    <source>
        <strain evidence="2">Duluth1</strain>
        <tissue evidence="2">Whole animal</tissue>
    </source>
</reference>
<dbReference type="GO" id="GO:0036297">
    <property type="term" value="P:interstrand cross-link repair"/>
    <property type="evidence" value="ECO:0007669"/>
    <property type="project" value="InterPro"/>
</dbReference>
<dbReference type="PANTHER" id="PTHR15254:SF2">
    <property type="entry name" value="FANCONI ANEMIA GROUP G PROTEIN"/>
    <property type="match status" value="1"/>
</dbReference>
<name>A0A9D4N8A6_DREPO</name>